<protein>
    <recommendedName>
        <fullName evidence="9">Protein RER1</fullName>
    </recommendedName>
</protein>
<evidence type="ECO:0000256" key="3">
    <source>
        <dbReference type="ARBA" id="ARBA00022692"/>
    </source>
</evidence>
<dbReference type="InterPro" id="IPR004932">
    <property type="entry name" value="Rer1"/>
</dbReference>
<organism evidence="7 8">
    <name type="scientific">Castilleja foliolosa</name>
    <dbReference type="NCBI Taxonomy" id="1961234"/>
    <lineage>
        <taxon>Eukaryota</taxon>
        <taxon>Viridiplantae</taxon>
        <taxon>Streptophyta</taxon>
        <taxon>Embryophyta</taxon>
        <taxon>Tracheophyta</taxon>
        <taxon>Spermatophyta</taxon>
        <taxon>Magnoliopsida</taxon>
        <taxon>eudicotyledons</taxon>
        <taxon>Gunneridae</taxon>
        <taxon>Pentapetalae</taxon>
        <taxon>asterids</taxon>
        <taxon>lamiids</taxon>
        <taxon>Lamiales</taxon>
        <taxon>Orobanchaceae</taxon>
        <taxon>Pedicularideae</taxon>
        <taxon>Castillejinae</taxon>
        <taxon>Castilleja</taxon>
    </lineage>
</organism>
<dbReference type="GO" id="GO:0016020">
    <property type="term" value="C:membrane"/>
    <property type="evidence" value="ECO:0007669"/>
    <property type="project" value="UniProtKB-SubCell"/>
</dbReference>
<name>A0ABD3D2Z7_9LAMI</name>
<keyword evidence="5 6" id="KW-0472">Membrane</keyword>
<feature type="transmembrane region" description="Helical" evidence="6">
    <location>
        <begin position="104"/>
        <end position="122"/>
    </location>
</feature>
<accession>A0ABD3D2Z7</accession>
<reference evidence="8" key="1">
    <citation type="journal article" date="2024" name="IScience">
        <title>Strigolactones Initiate the Formation of Haustorium-like Structures in Castilleja.</title>
        <authorList>
            <person name="Buerger M."/>
            <person name="Peterson D."/>
            <person name="Chory J."/>
        </authorList>
    </citation>
    <scope>NUCLEOTIDE SEQUENCE [LARGE SCALE GENOMIC DNA]</scope>
</reference>
<gene>
    <name evidence="7" type="ORF">CASFOL_020659</name>
</gene>
<proteinExistence type="inferred from homology"/>
<evidence type="ECO:0000256" key="1">
    <source>
        <dbReference type="ARBA" id="ARBA00004141"/>
    </source>
</evidence>
<feature type="transmembrane region" description="Helical" evidence="6">
    <location>
        <begin position="128"/>
        <end position="150"/>
    </location>
</feature>
<dbReference type="PANTHER" id="PTHR10743:SF17">
    <property type="entry name" value="PROTEIN RER1A"/>
    <property type="match status" value="1"/>
</dbReference>
<keyword evidence="4 6" id="KW-1133">Transmembrane helix</keyword>
<evidence type="ECO:0000256" key="2">
    <source>
        <dbReference type="ARBA" id="ARBA00006070"/>
    </source>
</evidence>
<dbReference type="EMBL" id="JAVIJP010000027">
    <property type="protein sequence ID" value="KAL3636112.1"/>
    <property type="molecule type" value="Genomic_DNA"/>
</dbReference>
<evidence type="ECO:0000256" key="6">
    <source>
        <dbReference type="SAM" id="Phobius"/>
    </source>
</evidence>
<evidence type="ECO:0000313" key="8">
    <source>
        <dbReference type="Proteomes" id="UP001632038"/>
    </source>
</evidence>
<dbReference type="Proteomes" id="UP001632038">
    <property type="component" value="Unassembled WGS sequence"/>
</dbReference>
<comment type="subcellular location">
    <subcellularLocation>
        <location evidence="1">Membrane</location>
        <topology evidence="1">Multi-pass membrane protein</topology>
    </subcellularLocation>
</comment>
<comment type="caution">
    <text evidence="7">The sequence shown here is derived from an EMBL/GenBank/DDBJ whole genome shotgun (WGS) entry which is preliminary data.</text>
</comment>
<keyword evidence="8" id="KW-1185">Reference proteome</keyword>
<sequence>MGRVYAIKNRLQYYKDKLKGQFRHRWISTFVLACFYAIRVYLHGYLAVTFVLGISLTSLTSLLLFSVIHPDHPDDLLVLSNAPPILPMKESDELRPFVPLLPEFNFWCIVNMLFCVALPMTFIPKLNYHIPGLGYIVFSAWLFLTLLLLFDLRYNMKKYKYFPFYYGDKK</sequence>
<keyword evidence="3 6" id="KW-0812">Transmembrane</keyword>
<evidence type="ECO:0000256" key="4">
    <source>
        <dbReference type="ARBA" id="ARBA00022989"/>
    </source>
</evidence>
<dbReference type="GO" id="GO:0005737">
    <property type="term" value="C:cytoplasm"/>
    <property type="evidence" value="ECO:0007669"/>
    <property type="project" value="UniProtKB-ARBA"/>
</dbReference>
<evidence type="ECO:0000256" key="5">
    <source>
        <dbReference type="ARBA" id="ARBA00023136"/>
    </source>
</evidence>
<comment type="similarity">
    <text evidence="2">Belongs to the RER1 family.</text>
</comment>
<evidence type="ECO:0000313" key="7">
    <source>
        <dbReference type="EMBL" id="KAL3636112.1"/>
    </source>
</evidence>
<feature type="transmembrane region" description="Helical" evidence="6">
    <location>
        <begin position="48"/>
        <end position="68"/>
    </location>
</feature>
<dbReference type="Pfam" id="PF03248">
    <property type="entry name" value="Rer1"/>
    <property type="match status" value="1"/>
</dbReference>
<dbReference type="PANTHER" id="PTHR10743">
    <property type="entry name" value="PROTEIN RER1"/>
    <property type="match status" value="1"/>
</dbReference>
<evidence type="ECO:0008006" key="9">
    <source>
        <dbReference type="Google" id="ProtNLM"/>
    </source>
</evidence>
<dbReference type="AlphaFoldDB" id="A0ABD3D2Z7"/>
<feature type="transmembrane region" description="Helical" evidence="6">
    <location>
        <begin position="25"/>
        <end position="42"/>
    </location>
</feature>